<dbReference type="PANTHER" id="PTHR43162:SF1">
    <property type="entry name" value="PRESTALK A DIFFERENTIATION PROTEIN A"/>
    <property type="match status" value="1"/>
</dbReference>
<proteinExistence type="predicted"/>
<feature type="domain" description="NAD(P)-binding" evidence="1">
    <location>
        <begin position="7"/>
        <end position="117"/>
    </location>
</feature>
<dbReference type="EMBL" id="JBBYHR010000001">
    <property type="protein sequence ID" value="MEL1242697.1"/>
    <property type="molecule type" value="Genomic_DNA"/>
</dbReference>
<name>A0ABU9HS02_9FLAO</name>
<dbReference type="InterPro" id="IPR016040">
    <property type="entry name" value="NAD(P)-bd_dom"/>
</dbReference>
<evidence type="ECO:0000313" key="2">
    <source>
        <dbReference type="EMBL" id="MEL1242697.1"/>
    </source>
</evidence>
<comment type="caution">
    <text evidence="2">The sequence shown here is derived from an EMBL/GenBank/DDBJ whole genome shotgun (WGS) entry which is preliminary data.</text>
</comment>
<dbReference type="Gene3D" id="3.40.50.720">
    <property type="entry name" value="NAD(P)-binding Rossmann-like Domain"/>
    <property type="match status" value="1"/>
</dbReference>
<dbReference type="Gene3D" id="3.90.25.10">
    <property type="entry name" value="UDP-galactose 4-epimerase, domain 1"/>
    <property type="match status" value="1"/>
</dbReference>
<sequence length="292" mass="30524">MKIAITGSLGNVAGPLVKQLLAEGHQLTVVSSNNERKKDIEALGAAAAIGSITDASFLAKAFSGSDAVFAMTPPSLGLESIVANNIGAGKAIVAAVKESGVKRVVLLSSIGAELDGGTGPIAALHAIENAYNDLDNVNVTFLRAGYFYINFNNSIPMIKHSGMLGSNLAADTLIPLVHPRDIASAAARELVRTSGQSDVRYIVSDVKTPVEITNAFANAIGKPGLPWITFSDTDNEQGMLQAGVPAEIAALYTEMGRGLREGRIQADFLNGNHSVDGKIKLEDFAKEFASGF</sequence>
<evidence type="ECO:0000259" key="1">
    <source>
        <dbReference type="Pfam" id="PF13460"/>
    </source>
</evidence>
<dbReference type="InterPro" id="IPR051604">
    <property type="entry name" value="Ergot_Alk_Oxidoreductase"/>
</dbReference>
<protein>
    <submittedName>
        <fullName evidence="2">NAD(P)H-binding protein</fullName>
    </submittedName>
</protein>
<keyword evidence="3" id="KW-1185">Reference proteome</keyword>
<organism evidence="2 3">
    <name type="scientific">Flavobacterium arundinis</name>
    <dbReference type="NCBI Taxonomy" id="3139143"/>
    <lineage>
        <taxon>Bacteria</taxon>
        <taxon>Pseudomonadati</taxon>
        <taxon>Bacteroidota</taxon>
        <taxon>Flavobacteriia</taxon>
        <taxon>Flavobacteriales</taxon>
        <taxon>Flavobacteriaceae</taxon>
        <taxon>Flavobacterium</taxon>
    </lineage>
</organism>
<dbReference type="Proteomes" id="UP001464555">
    <property type="component" value="Unassembled WGS sequence"/>
</dbReference>
<dbReference type="PANTHER" id="PTHR43162">
    <property type="match status" value="1"/>
</dbReference>
<dbReference type="SUPFAM" id="SSF51735">
    <property type="entry name" value="NAD(P)-binding Rossmann-fold domains"/>
    <property type="match status" value="1"/>
</dbReference>
<dbReference type="RefSeq" id="WP_341695023.1">
    <property type="nucleotide sequence ID" value="NZ_JBBYHR010000001.1"/>
</dbReference>
<evidence type="ECO:0000313" key="3">
    <source>
        <dbReference type="Proteomes" id="UP001464555"/>
    </source>
</evidence>
<dbReference type="Pfam" id="PF13460">
    <property type="entry name" value="NAD_binding_10"/>
    <property type="match status" value="1"/>
</dbReference>
<reference evidence="2 3" key="1">
    <citation type="submission" date="2024-04" db="EMBL/GenBank/DDBJ databases">
        <title>Flavobacterium sp. DGU11 16S ribosomal RNA gene Genome sequencing and assembly.</title>
        <authorList>
            <person name="Park S."/>
        </authorList>
    </citation>
    <scope>NUCLEOTIDE SEQUENCE [LARGE SCALE GENOMIC DNA]</scope>
    <source>
        <strain evidence="2 3">DGU11</strain>
    </source>
</reference>
<gene>
    <name evidence="2" type="ORF">AAEO56_00370</name>
</gene>
<accession>A0ABU9HS02</accession>
<dbReference type="InterPro" id="IPR036291">
    <property type="entry name" value="NAD(P)-bd_dom_sf"/>
</dbReference>